<comment type="caution">
    <text evidence="6">The sequence shown here is derived from an EMBL/GenBank/DDBJ whole genome shotgun (WGS) entry which is preliminary data.</text>
</comment>
<dbReference type="GO" id="GO:0016787">
    <property type="term" value="F:hydrolase activity"/>
    <property type="evidence" value="ECO:0007669"/>
    <property type="project" value="UniProtKB-KW"/>
</dbReference>
<dbReference type="Gene3D" id="3.40.350.10">
    <property type="entry name" value="Creatinase/prolidase N-terminal domain"/>
    <property type="match status" value="1"/>
</dbReference>
<name>A0A1F5G443_9BACT</name>
<dbReference type="PANTHER" id="PTHR46112:SF2">
    <property type="entry name" value="XAA-PRO AMINOPEPTIDASE P-RELATED"/>
    <property type="match status" value="1"/>
</dbReference>
<dbReference type="InterPro" id="IPR029149">
    <property type="entry name" value="Creatin/AminoP/Spt16_N"/>
</dbReference>
<dbReference type="Proteomes" id="UP000176317">
    <property type="component" value="Unassembled WGS sequence"/>
</dbReference>
<comment type="similarity">
    <text evidence="3">Belongs to the peptidase M24B family.</text>
</comment>
<protein>
    <recommendedName>
        <fullName evidence="8">Peptidase M24 domain-containing protein</fullName>
    </recommendedName>
</protein>
<dbReference type="AlphaFoldDB" id="A0A1F5G443"/>
<dbReference type="PROSITE" id="PS00491">
    <property type="entry name" value="PROLINE_PEPTIDASE"/>
    <property type="match status" value="1"/>
</dbReference>
<dbReference type="InterPro" id="IPR050659">
    <property type="entry name" value="Peptidase_M24B"/>
</dbReference>
<sequence length="373" mass="42592">MVKFAIMANRQQKSSKILKDNNLNGLIITNPYNIFYLTGFIGANAHNRESILIVTPNKFILITSSLYQFESRKLKSKFLNLKIARYKNEINQHIINVFKNLIPKSKIGFEEHDLKVSEHKEYKKLLKDNKLIPTKNIIENLRSIKSQDEIKNIEKAQKISQRAFEKLIQTVKCGQTENEIADNLQKIIKSLGAGYLAFDPIVASGPNSAKPHYLTGNRRLKTNDILLVDFGAKYHSYCADLTRTIFVGHASDRFRNIYAFIQSIQQKSIAKITTNLKASTVFNYANSIIKKNKFERNFLHSLGHGVGLEIHENPHLGKNSQDTLRQNMIFSIEPGLYFPSWGGIRIEDLVVIKNTKAIILGKNSRFIETGKKE</sequence>
<evidence type="ECO:0000313" key="7">
    <source>
        <dbReference type="Proteomes" id="UP000176317"/>
    </source>
</evidence>
<gene>
    <name evidence="6" type="ORF">A2164_01030</name>
</gene>
<organism evidence="6 7">
    <name type="scientific">Candidatus Curtissbacteria bacterium RBG_13_35_7</name>
    <dbReference type="NCBI Taxonomy" id="1797705"/>
    <lineage>
        <taxon>Bacteria</taxon>
        <taxon>Candidatus Curtissiibacteriota</taxon>
    </lineage>
</organism>
<dbReference type="InterPro" id="IPR036005">
    <property type="entry name" value="Creatinase/aminopeptidase-like"/>
</dbReference>
<dbReference type="InterPro" id="IPR000587">
    <property type="entry name" value="Creatinase_N"/>
</dbReference>
<evidence type="ECO:0008006" key="8">
    <source>
        <dbReference type="Google" id="ProtNLM"/>
    </source>
</evidence>
<evidence type="ECO:0000256" key="2">
    <source>
        <dbReference type="ARBA" id="ARBA00022801"/>
    </source>
</evidence>
<feature type="domain" description="Peptidase M24" evidence="4">
    <location>
        <begin position="152"/>
        <end position="353"/>
    </location>
</feature>
<evidence type="ECO:0000313" key="6">
    <source>
        <dbReference type="EMBL" id="OGD86650.1"/>
    </source>
</evidence>
<dbReference type="Pfam" id="PF01321">
    <property type="entry name" value="Creatinase_N"/>
    <property type="match status" value="1"/>
</dbReference>
<dbReference type="InterPro" id="IPR001131">
    <property type="entry name" value="Peptidase_M24B_aminopep-P_CS"/>
</dbReference>
<dbReference type="SUPFAM" id="SSF55920">
    <property type="entry name" value="Creatinase/aminopeptidase"/>
    <property type="match status" value="1"/>
</dbReference>
<dbReference type="Pfam" id="PF00557">
    <property type="entry name" value="Peptidase_M24"/>
    <property type="match status" value="1"/>
</dbReference>
<evidence type="ECO:0000259" key="4">
    <source>
        <dbReference type="Pfam" id="PF00557"/>
    </source>
</evidence>
<dbReference type="GO" id="GO:0046872">
    <property type="term" value="F:metal ion binding"/>
    <property type="evidence" value="ECO:0007669"/>
    <property type="project" value="UniProtKB-KW"/>
</dbReference>
<feature type="domain" description="Creatinase N-terminal" evidence="5">
    <location>
        <begin position="10"/>
        <end position="144"/>
    </location>
</feature>
<reference evidence="6 7" key="1">
    <citation type="journal article" date="2016" name="Nat. Commun.">
        <title>Thousands of microbial genomes shed light on interconnected biogeochemical processes in an aquifer system.</title>
        <authorList>
            <person name="Anantharaman K."/>
            <person name="Brown C.T."/>
            <person name="Hug L.A."/>
            <person name="Sharon I."/>
            <person name="Castelle C.J."/>
            <person name="Probst A.J."/>
            <person name="Thomas B.C."/>
            <person name="Singh A."/>
            <person name="Wilkins M.J."/>
            <person name="Karaoz U."/>
            <person name="Brodie E.L."/>
            <person name="Williams K.H."/>
            <person name="Hubbard S.S."/>
            <person name="Banfield J.F."/>
        </authorList>
    </citation>
    <scope>NUCLEOTIDE SEQUENCE [LARGE SCALE GENOMIC DNA]</scope>
</reference>
<proteinExistence type="inferred from homology"/>
<accession>A0A1F5G443</accession>
<dbReference type="SUPFAM" id="SSF53092">
    <property type="entry name" value="Creatinase/prolidase N-terminal domain"/>
    <property type="match status" value="1"/>
</dbReference>
<dbReference type="EMBL" id="MFAT01000022">
    <property type="protein sequence ID" value="OGD86650.1"/>
    <property type="molecule type" value="Genomic_DNA"/>
</dbReference>
<dbReference type="PANTHER" id="PTHR46112">
    <property type="entry name" value="AMINOPEPTIDASE"/>
    <property type="match status" value="1"/>
</dbReference>
<keyword evidence="2" id="KW-0378">Hydrolase</keyword>
<dbReference type="InterPro" id="IPR000994">
    <property type="entry name" value="Pept_M24"/>
</dbReference>
<dbReference type="Gene3D" id="3.90.230.10">
    <property type="entry name" value="Creatinase/methionine aminopeptidase superfamily"/>
    <property type="match status" value="1"/>
</dbReference>
<evidence type="ECO:0000256" key="1">
    <source>
        <dbReference type="ARBA" id="ARBA00022723"/>
    </source>
</evidence>
<evidence type="ECO:0000256" key="3">
    <source>
        <dbReference type="RuleBase" id="RU000590"/>
    </source>
</evidence>
<evidence type="ECO:0000259" key="5">
    <source>
        <dbReference type="Pfam" id="PF01321"/>
    </source>
</evidence>
<keyword evidence="1 3" id="KW-0479">Metal-binding</keyword>